<proteinExistence type="predicted"/>
<dbReference type="EMBL" id="CP018799">
    <property type="protein sequence ID" value="ATX79130.1"/>
    <property type="molecule type" value="Genomic_DNA"/>
</dbReference>
<dbReference type="Pfam" id="PF03235">
    <property type="entry name" value="GmrSD_N"/>
    <property type="match status" value="1"/>
</dbReference>
<accession>A0A2K8KW89</accession>
<protein>
    <recommendedName>
        <fullName evidence="5">DUF262 domain-containing protein</fullName>
    </recommendedName>
</protein>
<evidence type="ECO:0000259" key="2">
    <source>
        <dbReference type="Pfam" id="PF07510"/>
    </source>
</evidence>
<dbReference type="Pfam" id="PF07510">
    <property type="entry name" value="GmrSD_C"/>
    <property type="match status" value="1"/>
</dbReference>
<feature type="domain" description="GmrSD restriction endonucleases N-terminal" evidence="1">
    <location>
        <begin position="15"/>
        <end position="229"/>
    </location>
</feature>
<dbReference type="AlphaFoldDB" id="A0A2K8KW89"/>
<evidence type="ECO:0000313" key="3">
    <source>
        <dbReference type="EMBL" id="ATX79130.1"/>
    </source>
</evidence>
<sequence>MEIKADVHSISKLKDYFFLVPDYQREYVWKVDDQVEQFLVDIDNEYEEGQIEQKSYFIGSIIIVENKGRFDVIDGQQRLTTIVLTLCAFRDLFATLELDKKQQSYFKTINEWLSDFDIETDETQIRLDLQYQESKDFLSKLILSSPYTDEQTSSIKRMQEAYETIKEHMQGYLDVGTDNFTSFVRYFLSKIELVVIKSENLSSALKIFETINQRGAGLNAMDLVKNLIFSQSKENDFQKIKEKWKNIGANLAACGEDQNQLRFLRYFIMARYYNGIMREDEIYKWIISTEGKKAIAYEANPLGFATELEKLSKRYSTLVNATMYQKDGGDYPAVTRIGFINKYKSRQHLVLLLALRIDCSKEMIEFLAKQLESLFFYSSTLGIQAKNNERLFTDWAVKLRTASSELELSLVVNVTILPYLRKLIGEFKQTFLTLRHYHYNPLYRQRYVLGQIENTLRRKANLPEQGLEFFNSLQIEHILPQTPKDGVIPEGFVDQEEYESTLYMLGNVTLLEGTINQAINKFNDMTQGWFAQKQGEYTKSNVLTTALLNHEFSIGKNTQLNKFKEEYQYQFSEWTKEQVSMRQRFLLKLVFETWLINGMRIDEQQD</sequence>
<feature type="domain" description="GmrSD restriction endonucleases C-terminal" evidence="2">
    <location>
        <begin position="426"/>
        <end position="588"/>
    </location>
</feature>
<reference evidence="3 4" key="1">
    <citation type="submission" date="2016-12" db="EMBL/GenBank/DDBJ databases">
        <title>Isolation and genomic insights into novel planktonic Zetaproteobacteria from stratified waters of the Chesapeake Bay.</title>
        <authorList>
            <person name="McAllister S.M."/>
            <person name="Kato S."/>
            <person name="Chan C.S."/>
            <person name="Chiu B.K."/>
            <person name="Field E.K."/>
        </authorList>
    </citation>
    <scope>NUCLEOTIDE SEQUENCE [LARGE SCALE GENOMIC DNA]</scope>
    <source>
        <strain evidence="3 4">CP-5</strain>
    </source>
</reference>
<dbReference type="OrthoDB" id="3654724at2"/>
<dbReference type="InterPro" id="IPR011089">
    <property type="entry name" value="GmrSD_C"/>
</dbReference>
<organism evidence="3 4">
    <name type="scientific">Mariprofundus aestuarium</name>
    <dbReference type="NCBI Taxonomy" id="1921086"/>
    <lineage>
        <taxon>Bacteria</taxon>
        <taxon>Pseudomonadati</taxon>
        <taxon>Pseudomonadota</taxon>
        <taxon>Candidatius Mariprofundia</taxon>
        <taxon>Mariprofundales</taxon>
        <taxon>Mariprofundaceae</taxon>
        <taxon>Mariprofundus</taxon>
    </lineage>
</organism>
<evidence type="ECO:0000313" key="4">
    <source>
        <dbReference type="Proteomes" id="UP000231701"/>
    </source>
</evidence>
<dbReference type="PANTHER" id="PTHR35149:SF2">
    <property type="entry name" value="DUF262 DOMAIN-CONTAINING PROTEIN"/>
    <property type="match status" value="1"/>
</dbReference>
<evidence type="ECO:0000259" key="1">
    <source>
        <dbReference type="Pfam" id="PF03235"/>
    </source>
</evidence>
<dbReference type="InterPro" id="IPR004919">
    <property type="entry name" value="GmrSD_N"/>
</dbReference>
<keyword evidence="4" id="KW-1185">Reference proteome</keyword>
<gene>
    <name evidence="3" type="ORF">Ga0123461_0704</name>
</gene>
<dbReference type="PANTHER" id="PTHR35149">
    <property type="entry name" value="SLL5132 PROTEIN"/>
    <property type="match status" value="1"/>
</dbReference>
<dbReference type="Proteomes" id="UP000231701">
    <property type="component" value="Chromosome"/>
</dbReference>
<name>A0A2K8KW89_MARES</name>
<dbReference type="RefSeq" id="WP_100277060.1">
    <property type="nucleotide sequence ID" value="NZ_CP018799.1"/>
</dbReference>
<dbReference type="KEGG" id="maes:Ga0123461_0704"/>
<evidence type="ECO:0008006" key="5">
    <source>
        <dbReference type="Google" id="ProtNLM"/>
    </source>
</evidence>